<dbReference type="EMBL" id="CP017887">
    <property type="protein sequence ID" value="APC19615.1"/>
    <property type="molecule type" value="Genomic_DNA"/>
</dbReference>
<geneLocation type="plasmid" evidence="3">
    <name>unnamed1</name>
</geneLocation>
<evidence type="ECO:0000313" key="4">
    <source>
        <dbReference type="Proteomes" id="UP000182567"/>
    </source>
</evidence>
<reference evidence="4" key="1">
    <citation type="submission" date="2016-10" db="EMBL/GenBank/DDBJ databases">
        <title>Pseudomonas frederiksbergensis ERGS4:02 complete genome.</title>
        <authorList>
            <person name="Kumar R."/>
            <person name="Acharya V."/>
            <person name="Singh D."/>
        </authorList>
    </citation>
    <scope>NUCLEOTIDE SEQUENCE [LARGE SCALE GENOMIC DNA]</scope>
    <source>
        <strain evidence="4">ERGS4:02</strain>
        <plasmid evidence="4">Plasmid unnamed1</plasmid>
    </source>
</reference>
<proteinExistence type="inferred from homology"/>
<gene>
    <name evidence="3" type="ORF">BLL42_28300</name>
</gene>
<comment type="similarity">
    <text evidence="1">Belongs to the short-chain dehydrogenases/reductases (SDR) family.</text>
</comment>
<sequence>MDCEALAPPNTLSKQVDITDRAKLLTAVAEAEERFGPVDALFNNAGVMLLAEITKQNPAEWDQMINANVKGLLNGVHAVSLEAMVSTYTHTPATLAGVKHSLGSKGDSYDNTLAEATN</sequence>
<dbReference type="PANTHER" id="PTHR43115:SF4">
    <property type="entry name" value="DEHYDROGENASE_REDUCTASE SDR FAMILY MEMBER 11"/>
    <property type="match status" value="1"/>
</dbReference>
<organism evidence="3 4">
    <name type="scientific">Pseudomonas frederiksbergensis</name>
    <dbReference type="NCBI Taxonomy" id="104087"/>
    <lineage>
        <taxon>Bacteria</taxon>
        <taxon>Pseudomonadati</taxon>
        <taxon>Pseudomonadota</taxon>
        <taxon>Gammaproteobacteria</taxon>
        <taxon>Pseudomonadales</taxon>
        <taxon>Pseudomonadaceae</taxon>
        <taxon>Pseudomonas</taxon>
    </lineage>
</organism>
<evidence type="ECO:0000313" key="3">
    <source>
        <dbReference type="EMBL" id="APC19615.1"/>
    </source>
</evidence>
<dbReference type="InterPro" id="IPR036291">
    <property type="entry name" value="NAD(P)-bd_dom_sf"/>
</dbReference>
<dbReference type="Gene3D" id="3.40.50.720">
    <property type="entry name" value="NAD(P)-binding Rossmann-like Domain"/>
    <property type="match status" value="1"/>
</dbReference>
<dbReference type="InterPro" id="IPR002347">
    <property type="entry name" value="SDR_fam"/>
</dbReference>
<dbReference type="GO" id="GO:0016491">
    <property type="term" value="F:oxidoreductase activity"/>
    <property type="evidence" value="ECO:0007669"/>
    <property type="project" value="UniProtKB-KW"/>
</dbReference>
<keyword evidence="3" id="KW-0614">Plasmid</keyword>
<accession>A0A1J0EUQ7</accession>
<dbReference type="PANTHER" id="PTHR43115">
    <property type="entry name" value="DEHYDROGENASE/REDUCTASE SDR FAMILY MEMBER 11"/>
    <property type="match status" value="1"/>
</dbReference>
<evidence type="ECO:0000256" key="1">
    <source>
        <dbReference type="ARBA" id="ARBA00006484"/>
    </source>
</evidence>
<dbReference type="AlphaFoldDB" id="A0A1J0EUQ7"/>
<name>A0A1J0EUQ7_9PSED</name>
<dbReference type="Pfam" id="PF00106">
    <property type="entry name" value="adh_short"/>
    <property type="match status" value="1"/>
</dbReference>
<dbReference type="SUPFAM" id="SSF51735">
    <property type="entry name" value="NAD(P)-binding Rossmann-fold domains"/>
    <property type="match status" value="1"/>
</dbReference>
<dbReference type="Proteomes" id="UP000182567">
    <property type="component" value="Plasmid unnamed1"/>
</dbReference>
<evidence type="ECO:0000256" key="2">
    <source>
        <dbReference type="ARBA" id="ARBA00023002"/>
    </source>
</evidence>
<keyword evidence="2" id="KW-0560">Oxidoreductase</keyword>
<protein>
    <submittedName>
        <fullName evidence="3">Uncharacterized protein</fullName>
    </submittedName>
</protein>
<dbReference type="OrthoDB" id="9810734at2"/>